<dbReference type="EMBL" id="LR797093">
    <property type="protein sequence ID" value="CAB4186372.1"/>
    <property type="molecule type" value="Genomic_DNA"/>
</dbReference>
<protein>
    <submittedName>
        <fullName evidence="1">Uncharacterized protein</fullName>
    </submittedName>
</protein>
<gene>
    <name evidence="1" type="ORF">UFOVP1145_18</name>
</gene>
<proteinExistence type="predicted"/>
<accession>A0A6J5QRJ2</accession>
<sequence>MELIMAYEVLAGIVGGKEVGETLTDEDLATANIDALIASGSIKPITAKPKKDEAAE</sequence>
<reference evidence="1" key="1">
    <citation type="submission" date="2020-05" db="EMBL/GenBank/DDBJ databases">
        <authorList>
            <person name="Chiriac C."/>
            <person name="Salcher M."/>
            <person name="Ghai R."/>
            <person name="Kavagutti S V."/>
        </authorList>
    </citation>
    <scope>NUCLEOTIDE SEQUENCE</scope>
</reference>
<evidence type="ECO:0000313" key="1">
    <source>
        <dbReference type="EMBL" id="CAB4186372.1"/>
    </source>
</evidence>
<organism evidence="1">
    <name type="scientific">uncultured Caudovirales phage</name>
    <dbReference type="NCBI Taxonomy" id="2100421"/>
    <lineage>
        <taxon>Viruses</taxon>
        <taxon>Duplodnaviria</taxon>
        <taxon>Heunggongvirae</taxon>
        <taxon>Uroviricota</taxon>
        <taxon>Caudoviricetes</taxon>
        <taxon>Peduoviridae</taxon>
        <taxon>Maltschvirus</taxon>
        <taxon>Maltschvirus maltsch</taxon>
    </lineage>
</organism>
<name>A0A6J5QRJ2_9CAUD</name>